<accession>A0AAE1TWE4</accession>
<evidence type="ECO:0000256" key="6">
    <source>
        <dbReference type="ARBA" id="ARBA00022964"/>
    </source>
</evidence>
<dbReference type="Pfam" id="PF13640">
    <property type="entry name" value="2OG-FeII_Oxy_3"/>
    <property type="match status" value="1"/>
</dbReference>
<dbReference type="GO" id="GO:0032963">
    <property type="term" value="P:collagen metabolic process"/>
    <property type="evidence" value="ECO:0007669"/>
    <property type="project" value="InterPro"/>
</dbReference>
<keyword evidence="5" id="KW-0677">Repeat</keyword>
<keyword evidence="11" id="KW-1185">Reference proteome</keyword>
<organism evidence="10 11">
    <name type="scientific">Petrolisthes manimaculis</name>
    <dbReference type="NCBI Taxonomy" id="1843537"/>
    <lineage>
        <taxon>Eukaryota</taxon>
        <taxon>Metazoa</taxon>
        <taxon>Ecdysozoa</taxon>
        <taxon>Arthropoda</taxon>
        <taxon>Crustacea</taxon>
        <taxon>Multicrustacea</taxon>
        <taxon>Malacostraca</taxon>
        <taxon>Eumalacostraca</taxon>
        <taxon>Eucarida</taxon>
        <taxon>Decapoda</taxon>
        <taxon>Pleocyemata</taxon>
        <taxon>Anomura</taxon>
        <taxon>Galatheoidea</taxon>
        <taxon>Porcellanidae</taxon>
        <taxon>Petrolisthes</taxon>
    </lineage>
</organism>
<evidence type="ECO:0000256" key="2">
    <source>
        <dbReference type="ARBA" id="ARBA00001962"/>
    </source>
</evidence>
<sequence>MLNPCGPTGKNSSGFQFHLLHIKSFSRGELTACYPDRNKKPQSVEPVKTKEEQLRWRVVNQLRSLAEMGVRVLQTTQQLGGKERVLAEGFASPMECLVLSEITKLAAVEGDGYKHNTSPHTTAENFQGVTLGRAGLMVHAHLIDDAALELILEVTDLCRDFVERHFKLKEPLYFTFTHLVCRTARPEMSFNRSMSDLSHSVHVDNCLLQDSGDCLRHPPAYTFRDYSAILYLNSEFKGGEFIFTHDQSGMSHESAVNPECGRLVGFSSGPDNPHGVLPVLEGSRCAIGMWFTHDRRHKEVERTLAELLLKKIEAGQI</sequence>
<reference evidence="10" key="1">
    <citation type="submission" date="2023-11" db="EMBL/GenBank/DDBJ databases">
        <title>Genome assemblies of two species of porcelain crab, Petrolisthes cinctipes and Petrolisthes manimaculis (Anomura: Porcellanidae).</title>
        <authorList>
            <person name="Angst P."/>
        </authorList>
    </citation>
    <scope>NUCLEOTIDE SEQUENCE</scope>
    <source>
        <strain evidence="10">PB745_02</strain>
        <tissue evidence="10">Gill</tissue>
    </source>
</reference>
<dbReference type="EC" id="1.14.11.7" evidence="3"/>
<evidence type="ECO:0000256" key="5">
    <source>
        <dbReference type="ARBA" id="ARBA00022737"/>
    </source>
</evidence>
<evidence type="ECO:0000256" key="7">
    <source>
        <dbReference type="ARBA" id="ARBA00023002"/>
    </source>
</evidence>
<dbReference type="Proteomes" id="UP001292094">
    <property type="component" value="Unassembled WGS sequence"/>
</dbReference>
<evidence type="ECO:0000256" key="8">
    <source>
        <dbReference type="ARBA" id="ARBA00023004"/>
    </source>
</evidence>
<dbReference type="AlphaFoldDB" id="A0AAE1TWE4"/>
<name>A0AAE1TWE4_9EUCA</name>
<evidence type="ECO:0000256" key="3">
    <source>
        <dbReference type="ARBA" id="ARBA00012262"/>
    </source>
</evidence>
<dbReference type="InterPro" id="IPR044862">
    <property type="entry name" value="Pro_4_hyd_alph_FE2OG_OXY"/>
</dbReference>
<evidence type="ECO:0000313" key="10">
    <source>
        <dbReference type="EMBL" id="KAK4301113.1"/>
    </source>
</evidence>
<dbReference type="Gene3D" id="2.60.120.620">
    <property type="entry name" value="q2cbj1_9rhob like domain"/>
    <property type="match status" value="1"/>
</dbReference>
<feature type="domain" description="Fe2OG dioxygenase" evidence="9">
    <location>
        <begin position="177"/>
        <end position="293"/>
    </location>
</feature>
<dbReference type="SMART" id="SM00702">
    <property type="entry name" value="P4Hc"/>
    <property type="match status" value="1"/>
</dbReference>
<evidence type="ECO:0000256" key="4">
    <source>
        <dbReference type="ARBA" id="ARBA00022723"/>
    </source>
</evidence>
<evidence type="ECO:0000313" key="11">
    <source>
        <dbReference type="Proteomes" id="UP001292094"/>
    </source>
</evidence>
<evidence type="ECO:0000256" key="1">
    <source>
        <dbReference type="ARBA" id="ARBA00001961"/>
    </source>
</evidence>
<dbReference type="GO" id="GO:0005506">
    <property type="term" value="F:iron ion binding"/>
    <property type="evidence" value="ECO:0007669"/>
    <property type="project" value="InterPro"/>
</dbReference>
<dbReference type="PROSITE" id="PS51471">
    <property type="entry name" value="FE2OG_OXY"/>
    <property type="match status" value="1"/>
</dbReference>
<proteinExistence type="predicted"/>
<dbReference type="EMBL" id="JAWZYT010002924">
    <property type="protein sequence ID" value="KAK4301113.1"/>
    <property type="molecule type" value="Genomic_DNA"/>
</dbReference>
<dbReference type="InterPro" id="IPR006620">
    <property type="entry name" value="Pro_4_hyd_alph"/>
</dbReference>
<keyword evidence="4" id="KW-0479">Metal-binding</keyword>
<keyword evidence="6" id="KW-0223">Dioxygenase</keyword>
<protein>
    <recommendedName>
        <fullName evidence="3">procollagen-proline 3-dioxygenase</fullName>
        <ecNumber evidence="3">1.14.11.7</ecNumber>
    </recommendedName>
</protein>
<dbReference type="PANTHER" id="PTHR14049:SF9">
    <property type="entry name" value="PROCOLLAGEN-PROLINE 3-DIOXYGENASE"/>
    <property type="match status" value="1"/>
</dbReference>
<dbReference type="GO" id="GO:0031418">
    <property type="term" value="F:L-ascorbic acid binding"/>
    <property type="evidence" value="ECO:0007669"/>
    <property type="project" value="InterPro"/>
</dbReference>
<evidence type="ECO:0000259" key="9">
    <source>
        <dbReference type="PROSITE" id="PS51471"/>
    </source>
</evidence>
<gene>
    <name evidence="10" type="ORF">Pmani_026726</name>
</gene>
<keyword evidence="8" id="KW-0408">Iron</keyword>
<dbReference type="GO" id="GO:0019797">
    <property type="term" value="F:procollagen-proline 3-dioxygenase activity"/>
    <property type="evidence" value="ECO:0007669"/>
    <property type="project" value="UniProtKB-EC"/>
</dbReference>
<comment type="cofactor">
    <cofactor evidence="2">
        <name>Fe cation</name>
        <dbReference type="ChEBI" id="CHEBI:24875"/>
    </cofactor>
</comment>
<keyword evidence="7" id="KW-0560">Oxidoreductase</keyword>
<dbReference type="InterPro" id="IPR005123">
    <property type="entry name" value="Oxoglu/Fe-dep_dioxygenase_dom"/>
</dbReference>
<dbReference type="InterPro" id="IPR039575">
    <property type="entry name" value="P3H"/>
</dbReference>
<dbReference type="PANTHER" id="PTHR14049">
    <property type="entry name" value="LEPRECAN 1"/>
    <property type="match status" value="1"/>
</dbReference>
<comment type="cofactor">
    <cofactor evidence="1">
        <name>L-ascorbate</name>
        <dbReference type="ChEBI" id="CHEBI:38290"/>
    </cofactor>
</comment>
<comment type="caution">
    <text evidence="10">The sequence shown here is derived from an EMBL/GenBank/DDBJ whole genome shotgun (WGS) entry which is preliminary data.</text>
</comment>